<evidence type="ECO:0000313" key="1">
    <source>
        <dbReference type="EMBL" id="CAI6365045.1"/>
    </source>
</evidence>
<gene>
    <name evidence="1" type="ORF">MEUPH1_LOCUS19800</name>
</gene>
<dbReference type="Proteomes" id="UP001160148">
    <property type="component" value="Unassembled WGS sequence"/>
</dbReference>
<protein>
    <submittedName>
        <fullName evidence="1">Uncharacterized protein</fullName>
    </submittedName>
</protein>
<accession>A0AAV0X9K4</accession>
<comment type="caution">
    <text evidence="1">The sequence shown here is derived from an EMBL/GenBank/DDBJ whole genome shotgun (WGS) entry which is preliminary data.</text>
</comment>
<dbReference type="AlphaFoldDB" id="A0AAV0X9K4"/>
<name>A0AAV0X9K4_9HEMI</name>
<keyword evidence="2" id="KW-1185">Reference proteome</keyword>
<proteinExistence type="predicted"/>
<sequence length="77" mass="9088">MYTPWFSGFRAELCDVSAGGDRVDQLKHPRTPTVLSSVADDARRWTIRRRWKRLRRTTRNNCQLSLCWMEARTACET</sequence>
<organism evidence="1 2">
    <name type="scientific">Macrosiphum euphorbiae</name>
    <name type="common">potato aphid</name>
    <dbReference type="NCBI Taxonomy" id="13131"/>
    <lineage>
        <taxon>Eukaryota</taxon>
        <taxon>Metazoa</taxon>
        <taxon>Ecdysozoa</taxon>
        <taxon>Arthropoda</taxon>
        <taxon>Hexapoda</taxon>
        <taxon>Insecta</taxon>
        <taxon>Pterygota</taxon>
        <taxon>Neoptera</taxon>
        <taxon>Paraneoptera</taxon>
        <taxon>Hemiptera</taxon>
        <taxon>Sternorrhyncha</taxon>
        <taxon>Aphidomorpha</taxon>
        <taxon>Aphidoidea</taxon>
        <taxon>Aphididae</taxon>
        <taxon>Macrosiphini</taxon>
        <taxon>Macrosiphum</taxon>
    </lineage>
</organism>
<evidence type="ECO:0000313" key="2">
    <source>
        <dbReference type="Proteomes" id="UP001160148"/>
    </source>
</evidence>
<dbReference type="EMBL" id="CARXXK010000004">
    <property type="protein sequence ID" value="CAI6365045.1"/>
    <property type="molecule type" value="Genomic_DNA"/>
</dbReference>
<reference evidence="1 2" key="1">
    <citation type="submission" date="2023-01" db="EMBL/GenBank/DDBJ databases">
        <authorList>
            <person name="Whitehead M."/>
        </authorList>
    </citation>
    <scope>NUCLEOTIDE SEQUENCE [LARGE SCALE GENOMIC DNA]</scope>
</reference>